<evidence type="ECO:0000313" key="2">
    <source>
        <dbReference type="EMBL" id="TMI91613.1"/>
    </source>
</evidence>
<proteinExistence type="predicted"/>
<feature type="region of interest" description="Disordered" evidence="1">
    <location>
        <begin position="57"/>
        <end position="83"/>
    </location>
</feature>
<evidence type="ECO:0000313" key="3">
    <source>
        <dbReference type="Proteomes" id="UP000318509"/>
    </source>
</evidence>
<gene>
    <name evidence="2" type="ORF">E6H00_03575</name>
</gene>
<dbReference type="Proteomes" id="UP000318509">
    <property type="component" value="Unassembled WGS sequence"/>
</dbReference>
<dbReference type="AlphaFoldDB" id="A0A537K769"/>
<feature type="compositionally biased region" description="Basic and acidic residues" evidence="1">
    <location>
        <begin position="57"/>
        <end position="75"/>
    </location>
</feature>
<comment type="caution">
    <text evidence="2">The sequence shown here is derived from an EMBL/GenBank/DDBJ whole genome shotgun (WGS) entry which is preliminary data.</text>
</comment>
<accession>A0A537K769</accession>
<protein>
    <submittedName>
        <fullName evidence="2">Uncharacterized protein</fullName>
    </submittedName>
</protein>
<evidence type="ECO:0000256" key="1">
    <source>
        <dbReference type="SAM" id="MobiDB-lite"/>
    </source>
</evidence>
<dbReference type="EMBL" id="VBAK01000088">
    <property type="protein sequence ID" value="TMI91613.1"/>
    <property type="molecule type" value="Genomic_DNA"/>
</dbReference>
<sequence>MQTCSTCKKEFKPGAAGWMARLEGQAAGFLPGSPLRKVLICPEDFAKLGPVQKASWHEYIDPPKSGPTREKRPGRLGEAQEAE</sequence>
<reference evidence="2 3" key="1">
    <citation type="journal article" date="2019" name="Nat. Microbiol.">
        <title>Mediterranean grassland soil C-N compound turnover is dependent on rainfall and depth, and is mediated by genomically divergent microorganisms.</title>
        <authorList>
            <person name="Diamond S."/>
            <person name="Andeer P.F."/>
            <person name="Li Z."/>
            <person name="Crits-Christoph A."/>
            <person name="Burstein D."/>
            <person name="Anantharaman K."/>
            <person name="Lane K.R."/>
            <person name="Thomas B.C."/>
            <person name="Pan C."/>
            <person name="Northen T.R."/>
            <person name="Banfield J.F."/>
        </authorList>
    </citation>
    <scope>NUCLEOTIDE SEQUENCE [LARGE SCALE GENOMIC DNA]</scope>
    <source>
        <strain evidence="2">NP_3</strain>
    </source>
</reference>
<name>A0A537K769_9BACT</name>
<organism evidence="2 3">
    <name type="scientific">Candidatus Segetimicrobium genomatis</name>
    <dbReference type="NCBI Taxonomy" id="2569760"/>
    <lineage>
        <taxon>Bacteria</taxon>
        <taxon>Bacillati</taxon>
        <taxon>Candidatus Sysuimicrobiota</taxon>
        <taxon>Candidatus Sysuimicrobiia</taxon>
        <taxon>Candidatus Sysuimicrobiales</taxon>
        <taxon>Candidatus Segetimicrobiaceae</taxon>
        <taxon>Candidatus Segetimicrobium</taxon>
    </lineage>
</organism>